<dbReference type="Gene3D" id="3.90.79.10">
    <property type="entry name" value="Nucleoside Triphosphate Pyrophosphohydrolase"/>
    <property type="match status" value="1"/>
</dbReference>
<reference evidence="16" key="1">
    <citation type="journal article" date="2021" name="Nat. Commun.">
        <title>Genetic determinants of endophytism in the Arabidopsis root mycobiome.</title>
        <authorList>
            <person name="Mesny F."/>
            <person name="Miyauchi S."/>
            <person name="Thiergart T."/>
            <person name="Pickel B."/>
            <person name="Atanasova L."/>
            <person name="Karlsson M."/>
            <person name="Huettel B."/>
            <person name="Barry K.W."/>
            <person name="Haridas S."/>
            <person name="Chen C."/>
            <person name="Bauer D."/>
            <person name="Andreopoulos W."/>
            <person name="Pangilinan J."/>
            <person name="LaButti K."/>
            <person name="Riley R."/>
            <person name="Lipzen A."/>
            <person name="Clum A."/>
            <person name="Drula E."/>
            <person name="Henrissat B."/>
            <person name="Kohler A."/>
            <person name="Grigoriev I.V."/>
            <person name="Martin F.M."/>
            <person name="Hacquard S."/>
        </authorList>
    </citation>
    <scope>NUCLEOTIDE SEQUENCE</scope>
    <source>
        <strain evidence="16">MPI-SDFR-AT-0068</strain>
    </source>
</reference>
<protein>
    <recommendedName>
        <fullName evidence="4 13">Adenine DNA glycosylase</fullName>
        <ecNumber evidence="3 13">3.2.2.31</ecNumber>
    </recommendedName>
</protein>
<dbReference type="OrthoDB" id="10248838at2759"/>
<dbReference type="Gene3D" id="1.10.340.30">
    <property type="entry name" value="Hypothetical protein, domain 2"/>
    <property type="match status" value="1"/>
</dbReference>
<dbReference type="Gene3D" id="1.10.1670.10">
    <property type="entry name" value="Helix-hairpin-Helix base-excision DNA repair enzymes (C-terminal)"/>
    <property type="match status" value="1"/>
</dbReference>
<keyword evidence="7 13" id="KW-0227">DNA damage</keyword>
<keyword evidence="11" id="KW-0234">DNA repair</keyword>
<dbReference type="PANTHER" id="PTHR42944:SF1">
    <property type="entry name" value="ADENINE DNA GLYCOSYLASE"/>
    <property type="match status" value="1"/>
</dbReference>
<keyword evidence="17" id="KW-1185">Reference proteome</keyword>
<comment type="catalytic activity">
    <reaction evidence="1 13">
        <text>Hydrolyzes free adenine bases from 7,8-dihydro-8-oxoguanine:adenine mismatched double-stranded DNA, leaving an apurinic site.</text>
        <dbReference type="EC" id="3.2.2.31"/>
    </reaction>
</comment>
<comment type="function">
    <text evidence="13">Adenine glycosylase active on G-A mispairs.</text>
</comment>
<dbReference type="GO" id="GO:0046872">
    <property type="term" value="F:metal ion binding"/>
    <property type="evidence" value="ECO:0007669"/>
    <property type="project" value="UniProtKB-UniRule"/>
</dbReference>
<sequence length="628" mass="69854">MDKFLIPAQPRATRSSAVNASRRISSQLEPDDEHIPIVKRRAAKRPSVRLDEDFDASDGVASGGDATPEKDVKQPAPKRQKTQPSRSKSESAKIHESLFSYEGETSQTPCIPPSRQHQLLYHRPLLLKESTSRQALLSWFDGVSTKRSMPWRKAWINPKDHEQDELRNLLERRAYEVWISEIMLQQTRVAVVIDYWNRWMEKWPTIHDLAAASADDVLSAWRGLGYYSRATRIHEAAKLVVNEPTMKGSLPSCTQDLEAKVPGVGRYTAGAISAIVFGRAAPMVDGNVLRVLSRQLGLFGNAKTNKVVIDTLWAAADALVKAIARDGTGVQNNEDVETSDRPGRWGQALMELGSTICVPKPNCSECPVTSTCRAYAEGKTLVSNKDRDTKIADIEDMCDLCEPFEEAAGSDDTDVKVEAAKTAKKTKVNEGQSKQMTLSAFAFKGPNENKPSTTKTAASTSPRDVETIVNHARKFPLKVIKKAVREEETLVCVIRRGDGQYLIQKRPEKGLLAGLWEFPSYMLQDPKEGNTSAKRRSKALAYVSKLAGEHGGKASKPKYVEELGSVPWLFSHIKLTMHVHFFTLEDGNLTDTKSLESSRLRWATSEAVDEESMGTGMRKCWTLAKDQE</sequence>
<organism evidence="16 17">
    <name type="scientific">Fusarium tricinctum</name>
    <dbReference type="NCBI Taxonomy" id="61284"/>
    <lineage>
        <taxon>Eukaryota</taxon>
        <taxon>Fungi</taxon>
        <taxon>Dikarya</taxon>
        <taxon>Ascomycota</taxon>
        <taxon>Pezizomycotina</taxon>
        <taxon>Sordariomycetes</taxon>
        <taxon>Hypocreomycetidae</taxon>
        <taxon>Hypocreales</taxon>
        <taxon>Nectriaceae</taxon>
        <taxon>Fusarium</taxon>
        <taxon>Fusarium tricinctum species complex</taxon>
    </lineage>
</organism>
<dbReference type="Pfam" id="PF14815">
    <property type="entry name" value="NUDIX_4"/>
    <property type="match status" value="1"/>
</dbReference>
<feature type="region of interest" description="Disordered" evidence="14">
    <location>
        <begin position="1"/>
        <end position="93"/>
    </location>
</feature>
<dbReference type="InterPro" id="IPR044298">
    <property type="entry name" value="MIG/MutY"/>
</dbReference>
<evidence type="ECO:0000313" key="16">
    <source>
        <dbReference type="EMBL" id="KAH7261948.1"/>
    </source>
</evidence>
<dbReference type="GO" id="GO:0005634">
    <property type="term" value="C:nucleus"/>
    <property type="evidence" value="ECO:0007669"/>
    <property type="project" value="TreeGrafter"/>
</dbReference>
<evidence type="ECO:0000256" key="2">
    <source>
        <dbReference type="ARBA" id="ARBA00008343"/>
    </source>
</evidence>
<dbReference type="SMART" id="SM00525">
    <property type="entry name" value="FES"/>
    <property type="match status" value="1"/>
</dbReference>
<dbReference type="InterPro" id="IPR029119">
    <property type="entry name" value="MutY_C"/>
</dbReference>
<comment type="caution">
    <text evidence="16">The sequence shown here is derived from an EMBL/GenBank/DDBJ whole genome shotgun (WGS) entry which is preliminary data.</text>
</comment>
<dbReference type="Pfam" id="PF00730">
    <property type="entry name" value="HhH-GPD"/>
    <property type="match status" value="1"/>
</dbReference>
<evidence type="ECO:0000259" key="15">
    <source>
        <dbReference type="SMART" id="SM00478"/>
    </source>
</evidence>
<evidence type="ECO:0000313" key="17">
    <source>
        <dbReference type="Proteomes" id="UP000813427"/>
    </source>
</evidence>
<evidence type="ECO:0000256" key="7">
    <source>
        <dbReference type="ARBA" id="ARBA00022763"/>
    </source>
</evidence>
<feature type="compositionally biased region" description="Low complexity" evidence="14">
    <location>
        <begin position="450"/>
        <end position="462"/>
    </location>
</feature>
<evidence type="ECO:0000256" key="11">
    <source>
        <dbReference type="ARBA" id="ARBA00023204"/>
    </source>
</evidence>
<evidence type="ECO:0000256" key="4">
    <source>
        <dbReference type="ARBA" id="ARBA00022023"/>
    </source>
</evidence>
<accession>A0A8K0S6D1</accession>
<dbReference type="EMBL" id="JAGPXF010000001">
    <property type="protein sequence ID" value="KAH7261948.1"/>
    <property type="molecule type" value="Genomic_DNA"/>
</dbReference>
<feature type="compositionally biased region" description="Basic residues" evidence="14">
    <location>
        <begin position="37"/>
        <end position="47"/>
    </location>
</feature>
<name>A0A8K0S6D1_9HYPO</name>
<dbReference type="PANTHER" id="PTHR42944">
    <property type="entry name" value="ADENINE DNA GLYCOSYLASE"/>
    <property type="match status" value="1"/>
</dbReference>
<proteinExistence type="inferred from homology"/>
<keyword evidence="8" id="KW-0378">Hydrolase</keyword>
<dbReference type="GO" id="GO:0000701">
    <property type="term" value="F:purine-specific mismatch base pair DNA N-glycosylase activity"/>
    <property type="evidence" value="ECO:0007669"/>
    <property type="project" value="UniProtKB-EC"/>
</dbReference>
<evidence type="ECO:0000256" key="5">
    <source>
        <dbReference type="ARBA" id="ARBA00022485"/>
    </source>
</evidence>
<dbReference type="SMART" id="SM00478">
    <property type="entry name" value="ENDO3c"/>
    <property type="match status" value="1"/>
</dbReference>
<dbReference type="GO" id="GO:0051539">
    <property type="term" value="F:4 iron, 4 sulfur cluster binding"/>
    <property type="evidence" value="ECO:0007669"/>
    <property type="project" value="UniProtKB-UniRule"/>
</dbReference>
<dbReference type="GO" id="GO:0006285">
    <property type="term" value="P:base-excision repair, AP site formation"/>
    <property type="evidence" value="ECO:0007669"/>
    <property type="project" value="UniProtKB-ARBA"/>
</dbReference>
<dbReference type="EC" id="3.2.2.31" evidence="3 13"/>
<dbReference type="InterPro" id="IPR011257">
    <property type="entry name" value="DNA_glycosylase"/>
</dbReference>
<evidence type="ECO:0000256" key="9">
    <source>
        <dbReference type="ARBA" id="ARBA00023004"/>
    </source>
</evidence>
<dbReference type="CDD" id="cd03431">
    <property type="entry name" value="NUDIX_DNA_Glycosylase_C-MutY"/>
    <property type="match status" value="1"/>
</dbReference>
<dbReference type="SUPFAM" id="SSF48150">
    <property type="entry name" value="DNA-glycosylase"/>
    <property type="match status" value="1"/>
</dbReference>
<comment type="cofactor">
    <cofactor evidence="13">
        <name>[4Fe-4S] cluster</name>
        <dbReference type="ChEBI" id="CHEBI:49883"/>
    </cofactor>
    <text evidence="13">Binds 1 [4Fe-4S] cluster.</text>
</comment>
<dbReference type="GO" id="GO:0006298">
    <property type="term" value="P:mismatch repair"/>
    <property type="evidence" value="ECO:0007669"/>
    <property type="project" value="TreeGrafter"/>
</dbReference>
<keyword evidence="10" id="KW-0411">Iron-sulfur</keyword>
<dbReference type="CDD" id="cd00056">
    <property type="entry name" value="ENDO3c"/>
    <property type="match status" value="1"/>
</dbReference>
<dbReference type="Proteomes" id="UP000813427">
    <property type="component" value="Unassembled WGS sequence"/>
</dbReference>
<dbReference type="FunFam" id="1.10.340.30:FF:000002">
    <property type="entry name" value="Adenine DNA glycosylase"/>
    <property type="match status" value="1"/>
</dbReference>
<evidence type="ECO:0000256" key="6">
    <source>
        <dbReference type="ARBA" id="ARBA00022723"/>
    </source>
</evidence>
<feature type="domain" description="HhH-GPD" evidence="15">
    <location>
        <begin position="183"/>
        <end position="325"/>
    </location>
</feature>
<dbReference type="AlphaFoldDB" id="A0A8K0S6D1"/>
<evidence type="ECO:0000256" key="13">
    <source>
        <dbReference type="RuleBase" id="RU365096"/>
    </source>
</evidence>
<dbReference type="InterPro" id="IPR015797">
    <property type="entry name" value="NUDIX_hydrolase-like_dom_sf"/>
</dbReference>
<keyword evidence="12 13" id="KW-0326">Glycosidase</keyword>
<dbReference type="InterPro" id="IPR023170">
    <property type="entry name" value="HhH_base_excis_C"/>
</dbReference>
<dbReference type="InterPro" id="IPR003265">
    <property type="entry name" value="HhH-GPD_domain"/>
</dbReference>
<evidence type="ECO:0000256" key="3">
    <source>
        <dbReference type="ARBA" id="ARBA00012045"/>
    </source>
</evidence>
<dbReference type="SUPFAM" id="SSF55811">
    <property type="entry name" value="Nudix"/>
    <property type="match status" value="1"/>
</dbReference>
<evidence type="ECO:0000256" key="10">
    <source>
        <dbReference type="ARBA" id="ARBA00023014"/>
    </source>
</evidence>
<evidence type="ECO:0000256" key="8">
    <source>
        <dbReference type="ARBA" id="ARBA00022801"/>
    </source>
</evidence>
<gene>
    <name evidence="16" type="ORF">BKA59DRAFT_7300</name>
</gene>
<evidence type="ECO:0000256" key="14">
    <source>
        <dbReference type="SAM" id="MobiDB-lite"/>
    </source>
</evidence>
<dbReference type="GO" id="GO:0034039">
    <property type="term" value="F:8-oxo-7,8-dihydroguanine DNA N-glycosylase activity"/>
    <property type="evidence" value="ECO:0007669"/>
    <property type="project" value="TreeGrafter"/>
</dbReference>
<feature type="region of interest" description="Disordered" evidence="14">
    <location>
        <begin position="443"/>
        <end position="464"/>
    </location>
</feature>
<dbReference type="GO" id="GO:0032357">
    <property type="term" value="F:oxidized purine DNA binding"/>
    <property type="evidence" value="ECO:0007669"/>
    <property type="project" value="TreeGrafter"/>
</dbReference>
<evidence type="ECO:0000256" key="1">
    <source>
        <dbReference type="ARBA" id="ARBA00000843"/>
    </source>
</evidence>
<keyword evidence="5" id="KW-0004">4Fe-4S</keyword>
<dbReference type="GO" id="GO:0035485">
    <property type="term" value="F:adenine/guanine mispair binding"/>
    <property type="evidence" value="ECO:0007669"/>
    <property type="project" value="TreeGrafter"/>
</dbReference>
<dbReference type="InterPro" id="IPR003651">
    <property type="entry name" value="Endonuclease3_FeS-loop_motif"/>
</dbReference>
<feature type="compositionally biased region" description="Polar residues" evidence="14">
    <location>
        <begin position="12"/>
        <end position="28"/>
    </location>
</feature>
<comment type="similarity">
    <text evidence="2 13">Belongs to the Nth/MutY family.</text>
</comment>
<evidence type="ECO:0000256" key="12">
    <source>
        <dbReference type="ARBA" id="ARBA00023295"/>
    </source>
</evidence>
<keyword evidence="9 13" id="KW-0408">Iron</keyword>
<keyword evidence="6" id="KW-0479">Metal-binding</keyword>